<evidence type="ECO:0000256" key="1">
    <source>
        <dbReference type="SAM" id="MobiDB-lite"/>
    </source>
</evidence>
<organism evidence="3 4">
    <name type="scientific">Terricaulis silvestris</name>
    <dbReference type="NCBI Taxonomy" id="2686094"/>
    <lineage>
        <taxon>Bacteria</taxon>
        <taxon>Pseudomonadati</taxon>
        <taxon>Pseudomonadota</taxon>
        <taxon>Alphaproteobacteria</taxon>
        <taxon>Caulobacterales</taxon>
        <taxon>Caulobacteraceae</taxon>
        <taxon>Terricaulis</taxon>
    </lineage>
</organism>
<dbReference type="EMBL" id="CP047045">
    <property type="protein sequence ID" value="QGZ96515.1"/>
    <property type="molecule type" value="Genomic_DNA"/>
</dbReference>
<keyword evidence="4" id="KW-1185">Reference proteome</keyword>
<dbReference type="AlphaFoldDB" id="A0A6I6MM27"/>
<reference evidence="4" key="1">
    <citation type="submission" date="2019-12" db="EMBL/GenBank/DDBJ databases">
        <title>Complete genome of Terracaulis silvestris 0127_4.</title>
        <authorList>
            <person name="Vieira S."/>
            <person name="Riedel T."/>
            <person name="Sproer C."/>
            <person name="Pascual J."/>
            <person name="Boedeker C."/>
            <person name="Overmann J."/>
        </authorList>
    </citation>
    <scope>NUCLEOTIDE SEQUENCE [LARGE SCALE GENOMIC DNA]</scope>
    <source>
        <strain evidence="4">0127_4</strain>
    </source>
</reference>
<sequence>MRSRKVKRDKGGRWQKGTPSPNSKGRPKRKKPARPFDLTDPRDFLNQQVVMKDGTTKFRGELLQLKIFEDAMKGKVTNQRYLQKRFDEAMTASAWLSFEYGQLVLKWIINNENLADPNYKVPPDLVSLMSRWHVLLHRENPEQFPDHMTPEHMIDVFRERHWRKKKQAARR</sequence>
<protein>
    <recommendedName>
        <fullName evidence="2">DUF5681 domain-containing protein</fullName>
    </recommendedName>
</protein>
<feature type="domain" description="DUF5681" evidence="2">
    <location>
        <begin position="11"/>
        <end position="88"/>
    </location>
</feature>
<evidence type="ECO:0000259" key="2">
    <source>
        <dbReference type="Pfam" id="PF18932"/>
    </source>
</evidence>
<dbReference type="InterPro" id="IPR043736">
    <property type="entry name" value="DUF5681"/>
</dbReference>
<evidence type="ECO:0000313" key="4">
    <source>
        <dbReference type="Proteomes" id="UP000431269"/>
    </source>
</evidence>
<gene>
    <name evidence="3" type="ORF">DSM104635_03375</name>
</gene>
<dbReference type="Pfam" id="PF18932">
    <property type="entry name" value="DUF5681"/>
    <property type="match status" value="1"/>
</dbReference>
<evidence type="ECO:0000313" key="3">
    <source>
        <dbReference type="EMBL" id="QGZ96515.1"/>
    </source>
</evidence>
<proteinExistence type="predicted"/>
<name>A0A6I6MM27_9CAUL</name>
<accession>A0A6I6MM27</accession>
<dbReference type="KEGG" id="tsv:DSM104635_03375"/>
<dbReference type="Proteomes" id="UP000431269">
    <property type="component" value="Chromosome"/>
</dbReference>
<feature type="region of interest" description="Disordered" evidence="1">
    <location>
        <begin position="1"/>
        <end position="40"/>
    </location>
</feature>
<dbReference type="RefSeq" id="WP_158767298.1">
    <property type="nucleotide sequence ID" value="NZ_CP047045.1"/>
</dbReference>
<feature type="compositionally biased region" description="Basic residues" evidence="1">
    <location>
        <begin position="1"/>
        <end position="10"/>
    </location>
</feature>